<reference evidence="3" key="1">
    <citation type="submission" date="2017-09" db="EMBL/GenBank/DDBJ databases">
        <title>Depth-based differentiation of microbial function through sediment-hosted aquifers and enrichment of novel symbionts in the deep terrestrial subsurface.</title>
        <authorList>
            <person name="Probst A.J."/>
            <person name="Ladd B."/>
            <person name="Jarett J.K."/>
            <person name="Geller-Mcgrath D.E."/>
            <person name="Sieber C.M.K."/>
            <person name="Emerson J.B."/>
            <person name="Anantharaman K."/>
            <person name="Thomas B.C."/>
            <person name="Malmstrom R."/>
            <person name="Stieglmeier M."/>
            <person name="Klingl A."/>
            <person name="Woyke T."/>
            <person name="Ryan C.M."/>
            <person name="Banfield J.F."/>
        </authorList>
    </citation>
    <scope>NUCLEOTIDE SEQUENCE [LARGE SCALE GENOMIC DNA]</scope>
</reference>
<keyword evidence="1" id="KW-0472">Membrane</keyword>
<organism evidence="2 3">
    <name type="scientific">Candidatus Woesebacteria bacterium CG07_land_8_20_14_0_80_44_9</name>
    <dbReference type="NCBI Taxonomy" id="1975058"/>
    <lineage>
        <taxon>Bacteria</taxon>
        <taxon>Candidatus Woeseibacteriota</taxon>
    </lineage>
</organism>
<keyword evidence="1" id="KW-0812">Transmembrane</keyword>
<name>A0A2M6YEU9_9BACT</name>
<feature type="transmembrane region" description="Helical" evidence="1">
    <location>
        <begin position="34"/>
        <end position="55"/>
    </location>
</feature>
<accession>A0A2M6YEU9</accession>
<gene>
    <name evidence="2" type="ORF">COT08_00755</name>
</gene>
<dbReference type="PANTHER" id="PTHR40278">
    <property type="entry name" value="DNA UTILIZATION PROTEIN HOFN"/>
    <property type="match status" value="1"/>
</dbReference>
<proteinExistence type="predicted"/>
<protein>
    <submittedName>
        <fullName evidence="2">Uncharacterized protein</fullName>
    </submittedName>
</protein>
<evidence type="ECO:0000256" key="1">
    <source>
        <dbReference type="SAM" id="Phobius"/>
    </source>
</evidence>
<sequence length="180" mass="20134">MAAAKRDLKINLLPQKEFEKGTLGRTVKWLLSSFRVIVIFTEMLVMAAFLSRFWLDAQNSDLNESLTQKTTVITSFAEVEKNFKDAQKRLSVFAKAIPQPQVSDFVKTVVSYLPTGVTLKSVSESEKVLQITGTSGDEQQIAQFVANLESIKPFKNVVLTQINSDQENQSLTAFTVKINL</sequence>
<dbReference type="PANTHER" id="PTHR40278:SF1">
    <property type="entry name" value="DNA UTILIZATION PROTEIN HOFN"/>
    <property type="match status" value="1"/>
</dbReference>
<evidence type="ECO:0000313" key="2">
    <source>
        <dbReference type="EMBL" id="PIU28661.1"/>
    </source>
</evidence>
<dbReference type="Pfam" id="PF05137">
    <property type="entry name" value="PilN"/>
    <property type="match status" value="1"/>
</dbReference>
<dbReference type="InterPro" id="IPR007813">
    <property type="entry name" value="PilN"/>
</dbReference>
<dbReference type="InterPro" id="IPR052534">
    <property type="entry name" value="Extracell_DNA_Util/SecSys_Comp"/>
</dbReference>
<dbReference type="Proteomes" id="UP000231669">
    <property type="component" value="Unassembled WGS sequence"/>
</dbReference>
<dbReference type="AlphaFoldDB" id="A0A2M6YEU9"/>
<keyword evidence="1" id="KW-1133">Transmembrane helix</keyword>
<evidence type="ECO:0000313" key="3">
    <source>
        <dbReference type="Proteomes" id="UP000231669"/>
    </source>
</evidence>
<comment type="caution">
    <text evidence="2">The sequence shown here is derived from an EMBL/GenBank/DDBJ whole genome shotgun (WGS) entry which is preliminary data.</text>
</comment>
<dbReference type="EMBL" id="PEXE01000018">
    <property type="protein sequence ID" value="PIU28661.1"/>
    <property type="molecule type" value="Genomic_DNA"/>
</dbReference>